<organism evidence="1 2">
    <name type="scientific">Panagrolaimus sp. JU765</name>
    <dbReference type="NCBI Taxonomy" id="591449"/>
    <lineage>
        <taxon>Eukaryota</taxon>
        <taxon>Metazoa</taxon>
        <taxon>Ecdysozoa</taxon>
        <taxon>Nematoda</taxon>
        <taxon>Chromadorea</taxon>
        <taxon>Rhabditida</taxon>
        <taxon>Tylenchina</taxon>
        <taxon>Panagrolaimomorpha</taxon>
        <taxon>Panagrolaimoidea</taxon>
        <taxon>Panagrolaimidae</taxon>
        <taxon>Panagrolaimus</taxon>
    </lineage>
</organism>
<reference evidence="2" key="1">
    <citation type="submission" date="2022-11" db="UniProtKB">
        <authorList>
            <consortium name="WormBaseParasite"/>
        </authorList>
    </citation>
    <scope>IDENTIFICATION</scope>
</reference>
<proteinExistence type="predicted"/>
<accession>A0AC34PUS5</accession>
<evidence type="ECO:0000313" key="1">
    <source>
        <dbReference type="Proteomes" id="UP000887576"/>
    </source>
</evidence>
<evidence type="ECO:0000313" key="2">
    <source>
        <dbReference type="WBParaSite" id="JU765_v2.g10159.t1"/>
    </source>
</evidence>
<protein>
    <submittedName>
        <fullName evidence="2">Rab-GAP TBC domain-containing protein</fullName>
    </submittedName>
</protein>
<sequence length="737" mass="83484">MTSLADLFKKAHGALVNFRSGNNVFFGKDGDIVYSKNNVCVHEVVADSEKIQNDENIVHTPGYLTIHCLNDEQFGVTLVLQWLPNTTLEKNPASIRCVSPRNQAETSAKVVSKKDESEENTEEATSAQISSDCVSQISTDICVEINGDSTCLGDVCDRPCTLATNFDGGLFVPQINVIPNTPVDPRSLSPDIDDVKDNQSVGSGSTSGADEFSDKEDIVQNSSSDESDTEGKETKISNGNLKNYTCLNPTSPEQFAQEKNLVLETAFHTDDANMLSMAKERVVFQQRQKNTPLFSVNLGKMRSMRLFYSNPEYTCGQLVISSPDSRYKILHFHHGGLDKLAQIFEQWNAIKSKSVKDGSPSGLPDKQLLICHPEVNKSELDPEDGLYERVNSDFWKSYKNQDGSIDDSLTIRKAVYFASIDPSLRKEIWPFLLRVYPWSSTVEQRESLRNDLFLEYQAIKRKRMKKMEGPSKMLMQTIESSITKDVVRTDRHNPFYASDDNPNLFTMKEILMNYAAMYPDINYIQGMSDLLAPLLSTLRDESATYWCFVGLMQQTLFSAAPGSDNNMMDINLEYLRELLRLMQPNFYNYMAKLGGDALQFMFVHRWILLFFKREFPEVDALHIWEACWSKYRTSYFHLFICAAIVSIYGGDVITQELPHDEILLYFASLAMHMDANVVLKKARGLLYQFHRLETIPCTLVGLLEQDTTGEQWSCHGTERKITCSKNHGDEPCPFSDI</sequence>
<dbReference type="WBParaSite" id="JU765_v2.g10159.t1">
    <property type="protein sequence ID" value="JU765_v2.g10159.t1"/>
    <property type="gene ID" value="JU765_v2.g10159"/>
</dbReference>
<name>A0AC34PUS5_9BILA</name>
<dbReference type="Proteomes" id="UP000887576">
    <property type="component" value="Unplaced"/>
</dbReference>